<evidence type="ECO:0000313" key="4">
    <source>
        <dbReference type="Proteomes" id="UP000272942"/>
    </source>
</evidence>
<dbReference type="Proteomes" id="UP000272942">
    <property type="component" value="Unassembled WGS sequence"/>
</dbReference>
<reference evidence="5" key="1">
    <citation type="submission" date="2016-06" db="UniProtKB">
        <authorList>
            <consortium name="WormBaseParasite"/>
        </authorList>
    </citation>
    <scope>IDENTIFICATION</scope>
</reference>
<dbReference type="SUPFAM" id="SSF50494">
    <property type="entry name" value="Trypsin-like serine proteases"/>
    <property type="match status" value="1"/>
</dbReference>
<keyword evidence="4" id="KW-1185">Reference proteome</keyword>
<name>A0A183AMB5_9TREM</name>
<dbReference type="InterPro" id="IPR001254">
    <property type="entry name" value="Trypsin_dom"/>
</dbReference>
<dbReference type="InterPro" id="IPR009003">
    <property type="entry name" value="Peptidase_S1_PA"/>
</dbReference>
<evidence type="ECO:0000313" key="3">
    <source>
        <dbReference type="EMBL" id="VDP82760.1"/>
    </source>
</evidence>
<reference evidence="3 4" key="2">
    <citation type="submission" date="2018-11" db="EMBL/GenBank/DDBJ databases">
        <authorList>
            <consortium name="Pathogen Informatics"/>
        </authorList>
    </citation>
    <scope>NUCLEOTIDE SEQUENCE [LARGE SCALE GENOMIC DNA]</scope>
    <source>
        <strain evidence="3 4">Egypt</strain>
    </source>
</reference>
<feature type="domain" description="Peptidase S1" evidence="2">
    <location>
        <begin position="9"/>
        <end position="156"/>
    </location>
</feature>
<dbReference type="GO" id="GO:0006508">
    <property type="term" value="P:proteolysis"/>
    <property type="evidence" value="ECO:0007669"/>
    <property type="project" value="InterPro"/>
</dbReference>
<dbReference type="AlphaFoldDB" id="A0A183AMB5"/>
<sequence length="200" mass="23117">MSLRHPPKCVQPSMIERVKGVWNRLFNYVFGQVKLQTFYHVKEIFHHPRYVPGTLEYDLALLQLKEEPVLRKIKNIGLIALPDRSVGSIWPHTNQTCLSVGWGCSFADGPPTMRIQSVELPVLDPETCRNMYSAYINLTTSHEFCAGYHMGNKGICPVSVHFSRLFLLNMHANFLFSEFYRKFQVSLEKNLVHIFGAHFF</sequence>
<dbReference type="SMART" id="SM00020">
    <property type="entry name" value="Tryp_SPc"/>
    <property type="match status" value="1"/>
</dbReference>
<evidence type="ECO:0000259" key="2">
    <source>
        <dbReference type="PROSITE" id="PS50240"/>
    </source>
</evidence>
<accession>A0A183AMB5</accession>
<gene>
    <name evidence="3" type="ORF">ECPE_LOCUS8100</name>
</gene>
<dbReference type="PANTHER" id="PTHR24253">
    <property type="entry name" value="TRANSMEMBRANE PROTEASE SERINE"/>
    <property type="match status" value="1"/>
</dbReference>
<keyword evidence="1" id="KW-1015">Disulfide bond</keyword>
<dbReference type="Pfam" id="PF00089">
    <property type="entry name" value="Trypsin"/>
    <property type="match status" value="1"/>
</dbReference>
<dbReference type="PROSITE" id="PS50240">
    <property type="entry name" value="TRYPSIN_DOM"/>
    <property type="match status" value="1"/>
</dbReference>
<proteinExistence type="predicted"/>
<organism evidence="5">
    <name type="scientific">Echinostoma caproni</name>
    <dbReference type="NCBI Taxonomy" id="27848"/>
    <lineage>
        <taxon>Eukaryota</taxon>
        <taxon>Metazoa</taxon>
        <taxon>Spiralia</taxon>
        <taxon>Lophotrochozoa</taxon>
        <taxon>Platyhelminthes</taxon>
        <taxon>Trematoda</taxon>
        <taxon>Digenea</taxon>
        <taxon>Plagiorchiida</taxon>
        <taxon>Echinostomata</taxon>
        <taxon>Echinostomatoidea</taxon>
        <taxon>Echinostomatidae</taxon>
        <taxon>Echinostoma</taxon>
    </lineage>
</organism>
<dbReference type="Gene3D" id="2.40.10.10">
    <property type="entry name" value="Trypsin-like serine proteases"/>
    <property type="match status" value="1"/>
</dbReference>
<dbReference type="PANTHER" id="PTHR24253:SF176">
    <property type="entry name" value="CORIN, ISOFORM B"/>
    <property type="match status" value="1"/>
</dbReference>
<dbReference type="OrthoDB" id="6267810at2759"/>
<evidence type="ECO:0000256" key="1">
    <source>
        <dbReference type="ARBA" id="ARBA00023157"/>
    </source>
</evidence>
<dbReference type="GO" id="GO:0004252">
    <property type="term" value="F:serine-type endopeptidase activity"/>
    <property type="evidence" value="ECO:0007669"/>
    <property type="project" value="InterPro"/>
</dbReference>
<dbReference type="EMBL" id="UZAN01045514">
    <property type="protein sequence ID" value="VDP82760.1"/>
    <property type="molecule type" value="Genomic_DNA"/>
</dbReference>
<dbReference type="InterPro" id="IPR043504">
    <property type="entry name" value="Peptidase_S1_PA_chymotrypsin"/>
</dbReference>
<evidence type="ECO:0000313" key="5">
    <source>
        <dbReference type="WBParaSite" id="ECPE_0000812201-mRNA-1"/>
    </source>
</evidence>
<dbReference type="WBParaSite" id="ECPE_0000812201-mRNA-1">
    <property type="protein sequence ID" value="ECPE_0000812201-mRNA-1"/>
    <property type="gene ID" value="ECPE_0000812201"/>
</dbReference>
<protein>
    <submittedName>
        <fullName evidence="5">Peptidase S1 domain-containing protein</fullName>
    </submittedName>
</protein>